<dbReference type="Proteomes" id="UP001197626">
    <property type="component" value="Chromosome"/>
</dbReference>
<feature type="compositionally biased region" description="Basic and acidic residues" evidence="2">
    <location>
        <begin position="101"/>
        <end position="110"/>
    </location>
</feature>
<evidence type="ECO:0000256" key="2">
    <source>
        <dbReference type="SAM" id="MobiDB-lite"/>
    </source>
</evidence>
<feature type="compositionally biased region" description="Basic and acidic residues" evidence="2">
    <location>
        <begin position="83"/>
        <end position="93"/>
    </location>
</feature>
<dbReference type="RefSeq" id="WP_229293409.1">
    <property type="nucleotide sequence ID" value="NZ_CP086654.1"/>
</dbReference>
<organism evidence="4 5">
    <name type="scientific">Staphylococcus ratti</name>
    <dbReference type="NCBI Taxonomy" id="2892440"/>
    <lineage>
        <taxon>Bacteria</taxon>
        <taxon>Bacillati</taxon>
        <taxon>Bacillota</taxon>
        <taxon>Bacilli</taxon>
        <taxon>Bacillales</taxon>
        <taxon>Staphylococcaceae</taxon>
        <taxon>Staphylococcus</taxon>
    </lineage>
</organism>
<gene>
    <name evidence="4" type="ORF">LN051_04750</name>
</gene>
<evidence type="ECO:0000256" key="3">
    <source>
        <dbReference type="SAM" id="Phobius"/>
    </source>
</evidence>
<evidence type="ECO:0000256" key="1">
    <source>
        <dbReference type="SAM" id="Coils"/>
    </source>
</evidence>
<feature type="coiled-coil region" evidence="1">
    <location>
        <begin position="22"/>
        <end position="49"/>
    </location>
</feature>
<protein>
    <submittedName>
        <fullName evidence="4">YtxH domain-containing protein</fullName>
    </submittedName>
</protein>
<feature type="transmembrane region" description="Helical" evidence="3">
    <location>
        <begin position="6"/>
        <end position="24"/>
    </location>
</feature>
<feature type="region of interest" description="Disordered" evidence="2">
    <location>
        <begin position="83"/>
        <end position="141"/>
    </location>
</feature>
<keyword evidence="3" id="KW-0812">Transmembrane</keyword>
<keyword evidence="1" id="KW-0175">Coiled coil</keyword>
<keyword evidence="5" id="KW-1185">Reference proteome</keyword>
<feature type="compositionally biased region" description="Basic and acidic residues" evidence="2">
    <location>
        <begin position="126"/>
        <end position="141"/>
    </location>
</feature>
<keyword evidence="3" id="KW-0472">Membrane</keyword>
<reference evidence="4 5" key="1">
    <citation type="journal article" date="2022" name="Pathogens">
        <title>Staphylococcus ratti sp. nov. Isolated from a Lab Rat.</title>
        <authorList>
            <person name="Kovarovic V."/>
            <person name="Sedlacek I."/>
            <person name="Petras P."/>
            <person name="Kralova S."/>
            <person name="Maslanova I."/>
            <person name="Svec P."/>
            <person name="Neumann-Schaal M."/>
            <person name="Botka T."/>
            <person name="Gelbicova T."/>
            <person name="Stankova E."/>
            <person name="Doskar J."/>
            <person name="Pantucek R."/>
        </authorList>
    </citation>
    <scope>NUCLEOTIDE SEQUENCE [LARGE SCALE GENOMIC DNA]</scope>
    <source>
        <strain evidence="4 5">CCM 9025</strain>
    </source>
</reference>
<sequence>MAKSTNLLKAIIGIGGAALAVVLSKKQNRDALKQEIDKYKEDPESYKQNAREKVSNVGALATEELNKVKADPKAYVNEAKQDPKAFLNDKKEQFTQGSSDASHDNAREAAFDAEGGGDPSNNLRVVTEEDLKNNKNSGTDK</sequence>
<proteinExistence type="predicted"/>
<evidence type="ECO:0000313" key="4">
    <source>
        <dbReference type="EMBL" id="UEX90929.1"/>
    </source>
</evidence>
<evidence type="ECO:0000313" key="5">
    <source>
        <dbReference type="Proteomes" id="UP001197626"/>
    </source>
</evidence>
<keyword evidence="3" id="KW-1133">Transmembrane helix</keyword>
<name>A0ABY3PF53_9STAP</name>
<dbReference type="EMBL" id="CP086654">
    <property type="protein sequence ID" value="UEX90929.1"/>
    <property type="molecule type" value="Genomic_DNA"/>
</dbReference>
<accession>A0ABY3PF53</accession>